<evidence type="ECO:0000313" key="2">
    <source>
        <dbReference type="Proteomes" id="UP000628463"/>
    </source>
</evidence>
<dbReference type="Gene3D" id="3.40.50.150">
    <property type="entry name" value="Vaccinia Virus protein VP39"/>
    <property type="match status" value="1"/>
</dbReference>
<evidence type="ECO:0000313" key="1">
    <source>
        <dbReference type="EMBL" id="MBC5680519.1"/>
    </source>
</evidence>
<keyword evidence="2" id="KW-1185">Reference proteome</keyword>
<dbReference type="GO" id="GO:0032259">
    <property type="term" value="P:methylation"/>
    <property type="evidence" value="ECO:0007669"/>
    <property type="project" value="UniProtKB-KW"/>
</dbReference>
<dbReference type="PANTHER" id="PTHR38451">
    <property type="entry name" value="TRNA (ADENINE(22)-N(1))-METHYLTRANSFERASE"/>
    <property type="match status" value="1"/>
</dbReference>
<accession>A0ABR7FZB1</accession>
<comment type="caution">
    <text evidence="1">The sequence shown here is derived from an EMBL/GenBank/DDBJ whole genome shotgun (WGS) entry which is preliminary data.</text>
</comment>
<dbReference type="GO" id="GO:0008168">
    <property type="term" value="F:methyltransferase activity"/>
    <property type="evidence" value="ECO:0007669"/>
    <property type="project" value="UniProtKB-KW"/>
</dbReference>
<dbReference type="PANTHER" id="PTHR38451:SF1">
    <property type="entry name" value="TRNA (ADENINE(22)-N(1))-METHYLTRANSFERASE"/>
    <property type="match status" value="1"/>
</dbReference>
<dbReference type="InterPro" id="IPR029063">
    <property type="entry name" value="SAM-dependent_MTases_sf"/>
</dbReference>
<reference evidence="1 2" key="1">
    <citation type="submission" date="2020-08" db="EMBL/GenBank/DDBJ databases">
        <title>Genome public.</title>
        <authorList>
            <person name="Liu C."/>
            <person name="Sun Q."/>
        </authorList>
    </citation>
    <scope>NUCLEOTIDE SEQUENCE [LARGE SCALE GENOMIC DNA]</scope>
    <source>
        <strain evidence="1 2">NSJ-43</strain>
    </source>
</reference>
<name>A0ABR7FZB1_9FIRM</name>
<dbReference type="RefSeq" id="WP_186836537.1">
    <property type="nucleotide sequence ID" value="NZ_JACOPD010000003.1"/>
</dbReference>
<protein>
    <submittedName>
        <fullName evidence="1">SAM-dependent methyltransferase</fullName>
    </submittedName>
</protein>
<dbReference type="EMBL" id="JACOPD010000003">
    <property type="protein sequence ID" value="MBC5680519.1"/>
    <property type="molecule type" value="Genomic_DNA"/>
</dbReference>
<dbReference type="PIRSF" id="PIRSF018637">
    <property type="entry name" value="TrmK"/>
    <property type="match status" value="1"/>
</dbReference>
<proteinExistence type="predicted"/>
<gene>
    <name evidence="1" type="ORF">H8S01_06030</name>
</gene>
<dbReference type="SUPFAM" id="SSF53335">
    <property type="entry name" value="S-adenosyl-L-methionine-dependent methyltransferases"/>
    <property type="match status" value="1"/>
</dbReference>
<organism evidence="1 2">
    <name type="scientific">Lachnospira hominis</name>
    <name type="common">ex Liu et al. 2021</name>
    <dbReference type="NCBI Taxonomy" id="2763051"/>
    <lineage>
        <taxon>Bacteria</taxon>
        <taxon>Bacillati</taxon>
        <taxon>Bacillota</taxon>
        <taxon>Clostridia</taxon>
        <taxon>Lachnospirales</taxon>
        <taxon>Lachnospiraceae</taxon>
        <taxon>Lachnospira</taxon>
    </lineage>
</organism>
<keyword evidence="1" id="KW-0489">Methyltransferase</keyword>
<dbReference type="Proteomes" id="UP000628463">
    <property type="component" value="Unassembled WGS sequence"/>
</dbReference>
<dbReference type="Pfam" id="PF12847">
    <property type="entry name" value="Methyltransf_18"/>
    <property type="match status" value="1"/>
</dbReference>
<dbReference type="InterPro" id="IPR006901">
    <property type="entry name" value="TrmK"/>
</dbReference>
<sequence length="241" mass="27409">MNEFKLSKRLACVAGIINPGGVLADIGTDHGYLPVHVAKNNIASKVIAMDVRKKPLEKAAENIKLYGVSQKVELRLSDGLYKLAENEADTITICGMGGKLIQSILENGSSKISENTQLILSPQSEIREFRKYLSESGYETVKEYMISEDGQFYVIIDCRRNGYKNELICTGETEKEVYYRYGEELLKGKNKSLREYLLRELRISQGVRNKLENINNDKIAGRLKELDFDLECIKYALEFYK</sequence>
<keyword evidence="1" id="KW-0808">Transferase</keyword>